<comment type="subcellular location">
    <subcellularLocation>
        <location evidence="1">Fimbrium</location>
    </subcellularLocation>
</comment>
<evidence type="ECO:0000313" key="6">
    <source>
        <dbReference type="EMBL" id="RMM07858.1"/>
    </source>
</evidence>
<dbReference type="AlphaFoldDB" id="A0A0P9PRT7"/>
<dbReference type="OrthoDB" id="7031916at2"/>
<dbReference type="Proteomes" id="UP000278587">
    <property type="component" value="Unassembled WGS sequence"/>
</dbReference>
<dbReference type="InterPro" id="IPR000259">
    <property type="entry name" value="Adhesion_dom_fimbrial"/>
</dbReference>
<accession>A0A0P9PRT7</accession>
<proteinExistence type="inferred from homology"/>
<keyword evidence="4" id="KW-0281">Fimbrium</keyword>
<keyword evidence="3" id="KW-0732">Signal</keyword>
<reference evidence="6 7" key="1">
    <citation type="submission" date="2018-08" db="EMBL/GenBank/DDBJ databases">
        <title>Recombination of ecologically and evolutionarily significant loci maintains genetic cohesion in the Pseudomonas syringae species complex.</title>
        <authorList>
            <person name="Dillon M."/>
            <person name="Thakur S."/>
            <person name="Almeida R.N.D."/>
            <person name="Weir B.S."/>
            <person name="Guttman D.S."/>
        </authorList>
    </citation>
    <scope>NUCLEOTIDE SEQUENCE [LARGE SCALE GENOMIC DNA]</scope>
    <source>
        <strain evidence="6 7">ICMP 4086</strain>
    </source>
</reference>
<comment type="similarity">
    <text evidence="2">Belongs to the fimbrial protein family.</text>
</comment>
<dbReference type="InterPro" id="IPR036937">
    <property type="entry name" value="Adhesion_dom_fimbrial_sf"/>
</dbReference>
<dbReference type="SUPFAM" id="SSF49401">
    <property type="entry name" value="Bacterial adhesins"/>
    <property type="match status" value="1"/>
</dbReference>
<gene>
    <name evidence="6" type="ORF">ALQ84_02288</name>
</gene>
<dbReference type="EMBL" id="RBOC01000131">
    <property type="protein sequence ID" value="RMM07858.1"/>
    <property type="molecule type" value="Genomic_DNA"/>
</dbReference>
<sequence length="182" mass="18640">MKRTLLALPLTLLMGAAAPAFANTGTINFTGNITSATCSIEVVDPITGNAGSGLVNIGSVAASRFTGADQEEGGKGFGLRVTPGAGCTILPGAKAEVTFTGTPDASGKYFRFKPLGGSATNVVAVLKDDLGTTIDHGTPSKEYNLHETNPTDMLFYVMYRSTAASVTAGATEADVRFSVAIN</sequence>
<evidence type="ECO:0000313" key="7">
    <source>
        <dbReference type="Proteomes" id="UP000278587"/>
    </source>
</evidence>
<dbReference type="PANTHER" id="PTHR33420:SF3">
    <property type="entry name" value="FIMBRIAL SUBUNIT ELFA"/>
    <property type="match status" value="1"/>
</dbReference>
<dbReference type="RefSeq" id="WP_054985810.1">
    <property type="nucleotide sequence ID" value="NZ_LJPW01000067.1"/>
</dbReference>
<feature type="domain" description="Fimbrial-type adhesion" evidence="5">
    <location>
        <begin position="27"/>
        <end position="180"/>
    </location>
</feature>
<evidence type="ECO:0000256" key="4">
    <source>
        <dbReference type="ARBA" id="ARBA00023263"/>
    </source>
</evidence>
<dbReference type="InterPro" id="IPR008966">
    <property type="entry name" value="Adhesion_dom_sf"/>
</dbReference>
<dbReference type="GeneID" id="96218487"/>
<dbReference type="Pfam" id="PF00419">
    <property type="entry name" value="Fimbrial"/>
    <property type="match status" value="1"/>
</dbReference>
<dbReference type="GO" id="GO:0043709">
    <property type="term" value="P:cell adhesion involved in single-species biofilm formation"/>
    <property type="evidence" value="ECO:0007669"/>
    <property type="project" value="TreeGrafter"/>
</dbReference>
<name>A0A0P9PRT7_9PSED</name>
<dbReference type="InterPro" id="IPR050263">
    <property type="entry name" value="Bact_Fimbrial_Adh_Pro"/>
</dbReference>
<comment type="caution">
    <text evidence="6">The sequence shown here is derived from an EMBL/GenBank/DDBJ whole genome shotgun (WGS) entry which is preliminary data.</text>
</comment>
<evidence type="ECO:0000259" key="5">
    <source>
        <dbReference type="Pfam" id="PF00419"/>
    </source>
</evidence>
<evidence type="ECO:0000256" key="1">
    <source>
        <dbReference type="ARBA" id="ARBA00004561"/>
    </source>
</evidence>
<dbReference type="Gene3D" id="2.60.40.1090">
    <property type="entry name" value="Fimbrial-type adhesion domain"/>
    <property type="match status" value="1"/>
</dbReference>
<dbReference type="PANTHER" id="PTHR33420">
    <property type="entry name" value="FIMBRIAL SUBUNIT ELFA-RELATED"/>
    <property type="match status" value="1"/>
</dbReference>
<evidence type="ECO:0000256" key="3">
    <source>
        <dbReference type="ARBA" id="ARBA00022729"/>
    </source>
</evidence>
<protein>
    <submittedName>
        <fullName evidence="6">Type I pilus biogensis protein FimA</fullName>
    </submittedName>
</protein>
<organism evidence="6 7">
    <name type="scientific">Pseudomonas caricapapayae</name>
    <dbReference type="NCBI Taxonomy" id="46678"/>
    <lineage>
        <taxon>Bacteria</taxon>
        <taxon>Pseudomonadati</taxon>
        <taxon>Pseudomonadota</taxon>
        <taxon>Gammaproteobacteria</taxon>
        <taxon>Pseudomonadales</taxon>
        <taxon>Pseudomonadaceae</taxon>
        <taxon>Pseudomonas</taxon>
    </lineage>
</organism>
<evidence type="ECO:0000256" key="2">
    <source>
        <dbReference type="ARBA" id="ARBA00006671"/>
    </source>
</evidence>
<dbReference type="GO" id="GO:0009289">
    <property type="term" value="C:pilus"/>
    <property type="evidence" value="ECO:0007669"/>
    <property type="project" value="UniProtKB-SubCell"/>
</dbReference>